<reference evidence="3 4" key="1">
    <citation type="submission" date="2018-01" db="EMBL/GenBank/DDBJ databases">
        <authorList>
            <person name="Paulsen S."/>
            <person name="Gram L.K."/>
        </authorList>
    </citation>
    <scope>NUCLEOTIDE SEQUENCE [LARGE SCALE GENOMIC DNA]</scope>
    <source>
        <strain evidence="3 4">S3790</strain>
    </source>
</reference>
<keyword evidence="3" id="KW-0966">Cell projection</keyword>
<dbReference type="EMBL" id="PNBX01000073">
    <property type="protein sequence ID" value="TMO66622.1"/>
    <property type="molecule type" value="Genomic_DNA"/>
</dbReference>
<evidence type="ECO:0000313" key="4">
    <source>
        <dbReference type="Proteomes" id="UP000307217"/>
    </source>
</evidence>
<keyword evidence="3" id="KW-0282">Flagellum</keyword>
<dbReference type="GO" id="GO:0044780">
    <property type="term" value="P:bacterial-type flagellum assembly"/>
    <property type="evidence" value="ECO:0007669"/>
    <property type="project" value="InterPro"/>
</dbReference>
<dbReference type="Proteomes" id="UP000307217">
    <property type="component" value="Unassembled WGS sequence"/>
</dbReference>
<evidence type="ECO:0000256" key="1">
    <source>
        <dbReference type="SAM" id="SignalP"/>
    </source>
</evidence>
<dbReference type="Pfam" id="PF13144">
    <property type="entry name" value="ChapFlgA"/>
    <property type="match status" value="1"/>
</dbReference>
<reference evidence="4" key="2">
    <citation type="submission" date="2019-06" db="EMBL/GenBank/DDBJ databases">
        <title>Co-occurence of chitin degradation, pigmentation and bioactivity in marine Pseudoalteromonas.</title>
        <authorList>
            <person name="Sonnenschein E.C."/>
            <person name="Bech P.K."/>
        </authorList>
    </citation>
    <scope>NUCLEOTIDE SEQUENCE [LARGE SCALE GENOMIC DNA]</scope>
    <source>
        <strain evidence="4">S3790</strain>
    </source>
</reference>
<sequence>MRFAYFICVLFVFSWCATAEVAGRIEHATFKGSTPLLLGDLIHFTGGTAERRARLANVELQWPENKMMLTASALQKHARSIDDQLGDDWTTEGYKQVFVKQCWRLSKIELEKKVKRYLYKSFNSEYVRFRNVKFSGNEQDLCLIENPIHFDMEMQNVAVVFERQRVNILIEDRVVLSPVLDVSIEEKVAVTNVAKRRGDRILLSEVSWEWVPTSRVNMNELGNSYNNLIVTRNIKRGGRLKSVNTKIRPDVLKGKWVELSMRSGGISIKGKAKALSDGVIGETIQVVLDGQGQSISAKVVSKGAVVVSN</sequence>
<dbReference type="PANTHER" id="PTHR36307:SF1">
    <property type="entry name" value="FLAGELLA BASAL BODY P-RING FORMATION PROTEIN FLGA"/>
    <property type="match status" value="1"/>
</dbReference>
<accession>A0A5S3V5Y8</accession>
<gene>
    <name evidence="3" type="primary">flgA</name>
    <name evidence="3" type="ORF">CWC19_15775</name>
</gene>
<dbReference type="OrthoDB" id="5372926at2"/>
<protein>
    <submittedName>
        <fullName evidence="3">Flagella basal body P-ring formation protein FlgA</fullName>
    </submittedName>
</protein>
<dbReference type="AlphaFoldDB" id="A0A5S3V5Y8"/>
<organism evidence="3 4">
    <name type="scientific">Pseudoalteromonas aurantia</name>
    <dbReference type="NCBI Taxonomy" id="43654"/>
    <lineage>
        <taxon>Bacteria</taxon>
        <taxon>Pseudomonadati</taxon>
        <taxon>Pseudomonadota</taxon>
        <taxon>Gammaproteobacteria</taxon>
        <taxon>Alteromonadales</taxon>
        <taxon>Pseudoalteromonadaceae</taxon>
        <taxon>Pseudoalteromonas</taxon>
    </lineage>
</organism>
<evidence type="ECO:0000259" key="2">
    <source>
        <dbReference type="Pfam" id="PF13144"/>
    </source>
</evidence>
<keyword evidence="1" id="KW-0732">Signal</keyword>
<dbReference type="InterPro" id="IPR017585">
    <property type="entry name" value="SAF_FlgA"/>
</dbReference>
<dbReference type="Gene3D" id="2.30.30.760">
    <property type="match status" value="1"/>
</dbReference>
<name>A0A5S3V5Y8_9GAMM</name>
<evidence type="ECO:0000313" key="3">
    <source>
        <dbReference type="EMBL" id="TMO66622.1"/>
    </source>
</evidence>
<keyword evidence="3" id="KW-0969">Cilium</keyword>
<feature type="domain" description="Flagella basal body P-ring formation protein FlgA SAF" evidence="2">
    <location>
        <begin position="187"/>
        <end position="307"/>
    </location>
</feature>
<dbReference type="RefSeq" id="WP_138592747.1">
    <property type="nucleotide sequence ID" value="NZ_PNBX01000073.1"/>
</dbReference>
<dbReference type="PANTHER" id="PTHR36307">
    <property type="entry name" value="FLAGELLA BASAL BODY P-RING FORMATION PROTEIN FLGA"/>
    <property type="match status" value="1"/>
</dbReference>
<proteinExistence type="predicted"/>
<feature type="chain" id="PRO_5024443649" evidence="1">
    <location>
        <begin position="20"/>
        <end position="309"/>
    </location>
</feature>
<dbReference type="InterPro" id="IPR039246">
    <property type="entry name" value="Flagellar_FlgA"/>
</dbReference>
<feature type="signal peptide" evidence="1">
    <location>
        <begin position="1"/>
        <end position="19"/>
    </location>
</feature>
<comment type="caution">
    <text evidence="3">The sequence shown here is derived from an EMBL/GenBank/DDBJ whole genome shotgun (WGS) entry which is preliminary data.</text>
</comment>
<dbReference type="NCBIfam" id="TIGR03170">
    <property type="entry name" value="flgA_cterm"/>
    <property type="match status" value="1"/>
</dbReference>